<feature type="compositionally biased region" description="Polar residues" evidence="1">
    <location>
        <begin position="12"/>
        <end position="22"/>
    </location>
</feature>
<dbReference type="EMBL" id="JAPZBU010000008">
    <property type="protein sequence ID" value="KAJ5391850.1"/>
    <property type="molecule type" value="Genomic_DNA"/>
</dbReference>
<protein>
    <submittedName>
        <fullName evidence="2">Uncharacterized protein</fullName>
    </submittedName>
</protein>
<keyword evidence="3" id="KW-1185">Reference proteome</keyword>
<dbReference type="GeneID" id="81370957"/>
<dbReference type="RefSeq" id="XP_056487528.1">
    <property type="nucleotide sequence ID" value="XM_056631977.1"/>
</dbReference>
<dbReference type="AlphaFoldDB" id="A0A9X0B887"/>
<sequence length="71" mass="7877">MYNQFPAANIHNPISSNLSQAGGTDLPDQGIVSQNGQVVPEDDDTLWDLIDYQPWLGWMRSDALTDNPAFN</sequence>
<proteinExistence type="predicted"/>
<dbReference type="OrthoDB" id="103819at2759"/>
<evidence type="ECO:0000256" key="1">
    <source>
        <dbReference type="SAM" id="MobiDB-lite"/>
    </source>
</evidence>
<reference evidence="2" key="2">
    <citation type="journal article" date="2023" name="IMA Fungus">
        <title>Comparative genomic study of the Penicillium genus elucidates a diverse pangenome and 15 lateral gene transfer events.</title>
        <authorList>
            <person name="Petersen C."/>
            <person name="Sorensen T."/>
            <person name="Nielsen M.R."/>
            <person name="Sondergaard T.E."/>
            <person name="Sorensen J.L."/>
            <person name="Fitzpatrick D.A."/>
            <person name="Frisvad J.C."/>
            <person name="Nielsen K.L."/>
        </authorList>
    </citation>
    <scope>NUCLEOTIDE SEQUENCE</scope>
    <source>
        <strain evidence="2">IBT 29677</strain>
    </source>
</reference>
<comment type="caution">
    <text evidence="2">The sequence shown here is derived from an EMBL/GenBank/DDBJ whole genome shotgun (WGS) entry which is preliminary data.</text>
</comment>
<evidence type="ECO:0000313" key="3">
    <source>
        <dbReference type="Proteomes" id="UP001147747"/>
    </source>
</evidence>
<evidence type="ECO:0000313" key="2">
    <source>
        <dbReference type="EMBL" id="KAJ5391850.1"/>
    </source>
</evidence>
<accession>A0A9X0B887</accession>
<name>A0A9X0B887_9EURO</name>
<reference evidence="2" key="1">
    <citation type="submission" date="2022-12" db="EMBL/GenBank/DDBJ databases">
        <authorList>
            <person name="Petersen C."/>
        </authorList>
    </citation>
    <scope>NUCLEOTIDE SEQUENCE</scope>
    <source>
        <strain evidence="2">IBT 29677</strain>
    </source>
</reference>
<gene>
    <name evidence="2" type="ORF">N7509_007340</name>
</gene>
<dbReference type="Proteomes" id="UP001147747">
    <property type="component" value="Unassembled WGS sequence"/>
</dbReference>
<feature type="region of interest" description="Disordered" evidence="1">
    <location>
        <begin position="1"/>
        <end position="32"/>
    </location>
</feature>
<organism evidence="2 3">
    <name type="scientific">Penicillium cosmopolitanum</name>
    <dbReference type="NCBI Taxonomy" id="1131564"/>
    <lineage>
        <taxon>Eukaryota</taxon>
        <taxon>Fungi</taxon>
        <taxon>Dikarya</taxon>
        <taxon>Ascomycota</taxon>
        <taxon>Pezizomycotina</taxon>
        <taxon>Eurotiomycetes</taxon>
        <taxon>Eurotiomycetidae</taxon>
        <taxon>Eurotiales</taxon>
        <taxon>Aspergillaceae</taxon>
        <taxon>Penicillium</taxon>
    </lineage>
</organism>